<dbReference type="UniPathway" id="UPA00558"/>
<keyword evidence="9" id="KW-1208">Phospholipid metabolism</keyword>
<dbReference type="HOGENOM" id="CLU_029061_2_0_1"/>
<dbReference type="OMA" id="KREWSIF"/>
<evidence type="ECO:0000256" key="6">
    <source>
        <dbReference type="ARBA" id="ARBA00023098"/>
    </source>
</evidence>
<comment type="cofactor">
    <cofactor evidence="1">
        <name>pyruvate</name>
        <dbReference type="ChEBI" id="CHEBI:15361"/>
    </cofactor>
</comment>
<organism evidence="14 15">
    <name type="scientific">Glarea lozoyensis (strain ATCC 20868 / MF5171)</name>
    <dbReference type="NCBI Taxonomy" id="1116229"/>
    <lineage>
        <taxon>Eukaryota</taxon>
        <taxon>Fungi</taxon>
        <taxon>Dikarya</taxon>
        <taxon>Ascomycota</taxon>
        <taxon>Pezizomycotina</taxon>
        <taxon>Leotiomycetes</taxon>
        <taxon>Helotiales</taxon>
        <taxon>Helotiaceae</taxon>
        <taxon>Glarea</taxon>
    </lineage>
</organism>
<feature type="chain" id="PRO_5005374446" description="phosphatidylserine decarboxylase" evidence="13">
    <location>
        <begin position="22"/>
        <end position="356"/>
    </location>
</feature>
<dbReference type="InterPro" id="IPR003817">
    <property type="entry name" value="PS_Dcarbxylase"/>
</dbReference>
<evidence type="ECO:0000256" key="7">
    <source>
        <dbReference type="ARBA" id="ARBA00023209"/>
    </source>
</evidence>
<keyword evidence="7" id="KW-0594">Phospholipid biosynthesis</keyword>
<accession>S3DF36</accession>
<evidence type="ECO:0000256" key="9">
    <source>
        <dbReference type="ARBA" id="ARBA00023264"/>
    </source>
</evidence>
<dbReference type="GeneID" id="19462618"/>
<evidence type="ECO:0000313" key="14">
    <source>
        <dbReference type="EMBL" id="EPE30596.1"/>
    </source>
</evidence>
<name>S3DF36_GLAL2</name>
<feature type="signal peptide" evidence="13">
    <location>
        <begin position="1"/>
        <end position="21"/>
    </location>
</feature>
<evidence type="ECO:0000313" key="15">
    <source>
        <dbReference type="Proteomes" id="UP000016922"/>
    </source>
</evidence>
<keyword evidence="5" id="KW-0210">Decarboxylase</keyword>
<evidence type="ECO:0000256" key="11">
    <source>
        <dbReference type="ARBA" id="ARBA00024326"/>
    </source>
</evidence>
<protein>
    <recommendedName>
        <fullName evidence="3">phosphatidylserine decarboxylase</fullName>
        <ecNumber evidence="3">4.1.1.65</ecNumber>
    </recommendedName>
</protein>
<evidence type="ECO:0000256" key="10">
    <source>
        <dbReference type="ARBA" id="ARBA00023317"/>
    </source>
</evidence>
<proteinExistence type="predicted"/>
<dbReference type="InterPro" id="IPR033177">
    <property type="entry name" value="PSD-B"/>
</dbReference>
<keyword evidence="10" id="KW-0670">Pyruvate</keyword>
<keyword evidence="8" id="KW-0456">Lyase</keyword>
<comment type="pathway">
    <text evidence="11">Phospholipid metabolism; phosphatidylethanolamine biosynthesis.</text>
</comment>
<evidence type="ECO:0000256" key="5">
    <source>
        <dbReference type="ARBA" id="ARBA00022793"/>
    </source>
</evidence>
<comment type="pathway">
    <text evidence="2">Lipid metabolism.</text>
</comment>
<dbReference type="PANTHER" id="PTHR10067:SF11">
    <property type="entry name" value="PHOSPHATIDYLSERINE DECARBOXYLASE"/>
    <property type="match status" value="1"/>
</dbReference>
<keyword evidence="15" id="KW-1185">Reference proteome</keyword>
<dbReference type="EMBL" id="KE145363">
    <property type="protein sequence ID" value="EPE30596.1"/>
    <property type="molecule type" value="Genomic_DNA"/>
</dbReference>
<dbReference type="NCBIfam" id="TIGR00163">
    <property type="entry name" value="PS_decarb"/>
    <property type="match status" value="1"/>
</dbReference>
<dbReference type="PANTHER" id="PTHR10067">
    <property type="entry name" value="PHOSPHATIDYLSERINE DECARBOXYLASE"/>
    <property type="match status" value="1"/>
</dbReference>
<evidence type="ECO:0000256" key="12">
    <source>
        <dbReference type="SAM" id="MobiDB-lite"/>
    </source>
</evidence>
<dbReference type="GO" id="GO:0004609">
    <property type="term" value="F:phosphatidylserine decarboxylase activity"/>
    <property type="evidence" value="ECO:0007669"/>
    <property type="project" value="UniProtKB-EC"/>
</dbReference>
<feature type="region of interest" description="Disordered" evidence="12">
    <location>
        <begin position="330"/>
        <end position="356"/>
    </location>
</feature>
<dbReference type="Pfam" id="PF02666">
    <property type="entry name" value="PS_Dcarbxylase"/>
    <property type="match status" value="1"/>
</dbReference>
<evidence type="ECO:0000256" key="2">
    <source>
        <dbReference type="ARBA" id="ARBA00005189"/>
    </source>
</evidence>
<sequence>MFGWLHAILDWILFHLKLIPNRQVGWKSLNRKTGQLEREQEPVLKKLKLLALFNPLTEWLDTTHAMRLYIHNKSIKEGKEEAMPASHDRIKAFVEFYNINMDDFEPSDLEKYRTFEDFFVRRHKDGTRPIHEKNDPKKAIVCCDCRVVTYDTVPQAKKLWIKGTDFSITNLIMDVNLGAKFDDGSVASFRLSPQDYHRYHSPVTGTIKEFKSLPGDYYEVDPIALRSRVNILTSNARDYVLIDTAEFGEVLFVAIGATDVGTVYIHEKYRTPGAEITKGDELGIFQFGGSSIIVAFQKDRIKFDDDLRDCSNACIQVSVEVGMSLGEATSSSHADVNGGDTISEEDHRSFADVVKE</sequence>
<keyword evidence="4" id="KW-0444">Lipid biosynthesis</keyword>
<dbReference type="GO" id="GO:0006646">
    <property type="term" value="P:phosphatidylethanolamine biosynthetic process"/>
    <property type="evidence" value="ECO:0007669"/>
    <property type="project" value="UniProtKB-UniPathway"/>
</dbReference>
<dbReference type="KEGG" id="glz:GLAREA_03563"/>
<feature type="compositionally biased region" description="Basic and acidic residues" evidence="12">
    <location>
        <begin position="344"/>
        <end position="356"/>
    </location>
</feature>
<evidence type="ECO:0000256" key="13">
    <source>
        <dbReference type="SAM" id="SignalP"/>
    </source>
</evidence>
<keyword evidence="13" id="KW-0732">Signal</keyword>
<gene>
    <name evidence="14" type="ORF">GLAREA_03563</name>
</gene>
<dbReference type="STRING" id="1116229.S3DF36"/>
<dbReference type="RefSeq" id="XP_008082007.1">
    <property type="nucleotide sequence ID" value="XM_008083816.1"/>
</dbReference>
<dbReference type="eggNOG" id="KOG2419">
    <property type="taxonomic scope" value="Eukaryota"/>
</dbReference>
<dbReference type="AlphaFoldDB" id="S3DF36"/>
<evidence type="ECO:0000256" key="8">
    <source>
        <dbReference type="ARBA" id="ARBA00023239"/>
    </source>
</evidence>
<dbReference type="OrthoDB" id="5973539at2759"/>
<evidence type="ECO:0000256" key="3">
    <source>
        <dbReference type="ARBA" id="ARBA00012243"/>
    </source>
</evidence>
<keyword evidence="6" id="KW-0443">Lipid metabolism</keyword>
<dbReference type="EC" id="4.1.1.65" evidence="3"/>
<evidence type="ECO:0000256" key="4">
    <source>
        <dbReference type="ARBA" id="ARBA00022516"/>
    </source>
</evidence>
<evidence type="ECO:0000256" key="1">
    <source>
        <dbReference type="ARBA" id="ARBA00001928"/>
    </source>
</evidence>
<reference evidence="14 15" key="1">
    <citation type="journal article" date="2013" name="BMC Genomics">
        <title>Genomics-driven discovery of the pneumocandin biosynthetic gene cluster in the fungus Glarea lozoyensis.</title>
        <authorList>
            <person name="Chen L."/>
            <person name="Yue Q."/>
            <person name="Zhang X."/>
            <person name="Xiang M."/>
            <person name="Wang C."/>
            <person name="Li S."/>
            <person name="Che Y."/>
            <person name="Ortiz-Lopez F.J."/>
            <person name="Bills G.F."/>
            <person name="Liu X."/>
            <person name="An Z."/>
        </authorList>
    </citation>
    <scope>NUCLEOTIDE SEQUENCE [LARGE SCALE GENOMIC DNA]</scope>
    <source>
        <strain evidence="15">ATCC 20868 / MF5171</strain>
    </source>
</reference>
<dbReference type="Proteomes" id="UP000016922">
    <property type="component" value="Unassembled WGS sequence"/>
</dbReference>